<dbReference type="RefSeq" id="XP_040687259.1">
    <property type="nucleotide sequence ID" value="XM_040838586.1"/>
</dbReference>
<evidence type="ECO:0000256" key="1">
    <source>
        <dbReference type="SAM" id="SignalP"/>
    </source>
</evidence>
<accession>A0A1L9RF85</accession>
<dbReference type="VEuPathDB" id="FungiDB:ASPWEDRAFT_61571"/>
<name>A0A1L9RF85_ASPWE</name>
<dbReference type="AlphaFoldDB" id="A0A1L9RF85"/>
<feature type="chain" id="PRO_5012431288" description="Saposin B-type domain-containing protein" evidence="1">
    <location>
        <begin position="18"/>
        <end position="199"/>
    </location>
</feature>
<gene>
    <name evidence="2" type="ORF">ASPWEDRAFT_61571</name>
</gene>
<evidence type="ECO:0008006" key="4">
    <source>
        <dbReference type="Google" id="ProtNLM"/>
    </source>
</evidence>
<dbReference type="Proteomes" id="UP000184383">
    <property type="component" value="Unassembled WGS sequence"/>
</dbReference>
<organism evidence="2 3">
    <name type="scientific">Aspergillus wentii DTO 134E9</name>
    <dbReference type="NCBI Taxonomy" id="1073089"/>
    <lineage>
        <taxon>Eukaryota</taxon>
        <taxon>Fungi</taxon>
        <taxon>Dikarya</taxon>
        <taxon>Ascomycota</taxon>
        <taxon>Pezizomycotina</taxon>
        <taxon>Eurotiomycetes</taxon>
        <taxon>Eurotiomycetidae</taxon>
        <taxon>Eurotiales</taxon>
        <taxon>Aspergillaceae</taxon>
        <taxon>Aspergillus</taxon>
        <taxon>Aspergillus subgen. Cremei</taxon>
    </lineage>
</organism>
<dbReference type="OrthoDB" id="4301468at2759"/>
<dbReference type="GeneID" id="63754434"/>
<sequence length="199" mass="21828">MKFSLSMVVASAAVASAASVAPSPSGSPEIANLFDIPKSCLEIPQVVGDKPLKLMHYFHTQVCEKNCSATINEHNQYLETSVYPQIMQDVNQKLGVSASDQKLFNQTHTEIVAAVKKSCSSQGEKPLCNDLQGAFNWGTCAFKAYQPIIEKHIKDLSGAVKLSDEKCEKVKELDSDQAIWQKTLPGYIDNFAKQCAKEN</sequence>
<keyword evidence="1" id="KW-0732">Signal</keyword>
<proteinExistence type="predicted"/>
<feature type="signal peptide" evidence="1">
    <location>
        <begin position="1"/>
        <end position="17"/>
    </location>
</feature>
<reference evidence="3" key="1">
    <citation type="journal article" date="2017" name="Genome Biol.">
        <title>Comparative genomics reveals high biological diversity and specific adaptations in the industrially and medically important fungal genus Aspergillus.</title>
        <authorList>
            <person name="de Vries R.P."/>
            <person name="Riley R."/>
            <person name="Wiebenga A."/>
            <person name="Aguilar-Osorio G."/>
            <person name="Amillis S."/>
            <person name="Uchima C.A."/>
            <person name="Anderluh G."/>
            <person name="Asadollahi M."/>
            <person name="Askin M."/>
            <person name="Barry K."/>
            <person name="Battaglia E."/>
            <person name="Bayram O."/>
            <person name="Benocci T."/>
            <person name="Braus-Stromeyer S.A."/>
            <person name="Caldana C."/>
            <person name="Canovas D."/>
            <person name="Cerqueira G.C."/>
            <person name="Chen F."/>
            <person name="Chen W."/>
            <person name="Choi C."/>
            <person name="Clum A."/>
            <person name="Dos Santos R.A."/>
            <person name="Damasio A.R."/>
            <person name="Diallinas G."/>
            <person name="Emri T."/>
            <person name="Fekete E."/>
            <person name="Flipphi M."/>
            <person name="Freyberg S."/>
            <person name="Gallo A."/>
            <person name="Gournas C."/>
            <person name="Habgood R."/>
            <person name="Hainaut M."/>
            <person name="Harispe M.L."/>
            <person name="Henrissat B."/>
            <person name="Hilden K.S."/>
            <person name="Hope R."/>
            <person name="Hossain A."/>
            <person name="Karabika E."/>
            <person name="Karaffa L."/>
            <person name="Karanyi Z."/>
            <person name="Krasevec N."/>
            <person name="Kuo A."/>
            <person name="Kusch H."/>
            <person name="LaButti K."/>
            <person name="Lagendijk E.L."/>
            <person name="Lapidus A."/>
            <person name="Levasseur A."/>
            <person name="Lindquist E."/>
            <person name="Lipzen A."/>
            <person name="Logrieco A.F."/>
            <person name="MacCabe A."/>
            <person name="Maekelae M.R."/>
            <person name="Malavazi I."/>
            <person name="Melin P."/>
            <person name="Meyer V."/>
            <person name="Mielnichuk N."/>
            <person name="Miskei M."/>
            <person name="Molnar A.P."/>
            <person name="Mule G."/>
            <person name="Ngan C.Y."/>
            <person name="Orejas M."/>
            <person name="Orosz E."/>
            <person name="Ouedraogo J.P."/>
            <person name="Overkamp K.M."/>
            <person name="Park H.-S."/>
            <person name="Perrone G."/>
            <person name="Piumi F."/>
            <person name="Punt P.J."/>
            <person name="Ram A.F."/>
            <person name="Ramon A."/>
            <person name="Rauscher S."/>
            <person name="Record E."/>
            <person name="Riano-Pachon D.M."/>
            <person name="Robert V."/>
            <person name="Roehrig J."/>
            <person name="Ruller R."/>
            <person name="Salamov A."/>
            <person name="Salih N.S."/>
            <person name="Samson R.A."/>
            <person name="Sandor E."/>
            <person name="Sanguinetti M."/>
            <person name="Schuetze T."/>
            <person name="Sepcic K."/>
            <person name="Shelest E."/>
            <person name="Sherlock G."/>
            <person name="Sophianopoulou V."/>
            <person name="Squina F.M."/>
            <person name="Sun H."/>
            <person name="Susca A."/>
            <person name="Todd R.B."/>
            <person name="Tsang A."/>
            <person name="Unkles S.E."/>
            <person name="van de Wiele N."/>
            <person name="van Rossen-Uffink D."/>
            <person name="Oliveira J.V."/>
            <person name="Vesth T.C."/>
            <person name="Visser J."/>
            <person name="Yu J.-H."/>
            <person name="Zhou M."/>
            <person name="Andersen M.R."/>
            <person name="Archer D.B."/>
            <person name="Baker S.E."/>
            <person name="Benoit I."/>
            <person name="Brakhage A.A."/>
            <person name="Braus G.H."/>
            <person name="Fischer R."/>
            <person name="Frisvad J.C."/>
            <person name="Goldman G.H."/>
            <person name="Houbraken J."/>
            <person name="Oakley B."/>
            <person name="Pocsi I."/>
            <person name="Scazzocchio C."/>
            <person name="Seiboth B."/>
            <person name="vanKuyk P.A."/>
            <person name="Wortman J."/>
            <person name="Dyer P.S."/>
            <person name="Grigoriev I.V."/>
        </authorList>
    </citation>
    <scope>NUCLEOTIDE SEQUENCE [LARGE SCALE GENOMIC DNA]</scope>
    <source>
        <strain evidence="3">DTO 134E9</strain>
    </source>
</reference>
<keyword evidence="3" id="KW-1185">Reference proteome</keyword>
<protein>
    <recommendedName>
        <fullName evidence="4">Saposin B-type domain-containing protein</fullName>
    </recommendedName>
</protein>
<dbReference type="EMBL" id="KV878214">
    <property type="protein sequence ID" value="OJJ33582.1"/>
    <property type="molecule type" value="Genomic_DNA"/>
</dbReference>
<evidence type="ECO:0000313" key="3">
    <source>
        <dbReference type="Proteomes" id="UP000184383"/>
    </source>
</evidence>
<evidence type="ECO:0000313" key="2">
    <source>
        <dbReference type="EMBL" id="OJJ33582.1"/>
    </source>
</evidence>